<evidence type="ECO:0000256" key="2">
    <source>
        <dbReference type="ARBA" id="ARBA00022676"/>
    </source>
</evidence>
<proteinExistence type="inferred from homology"/>
<evidence type="ECO:0000256" key="1">
    <source>
        <dbReference type="ARBA" id="ARBA00009995"/>
    </source>
</evidence>
<evidence type="ECO:0000256" key="3">
    <source>
        <dbReference type="ARBA" id="ARBA00022679"/>
    </source>
</evidence>
<evidence type="ECO:0000313" key="6">
    <source>
        <dbReference type="Proteomes" id="UP001372834"/>
    </source>
</evidence>
<evidence type="ECO:0000313" key="5">
    <source>
        <dbReference type="EMBL" id="KAK6637114.1"/>
    </source>
</evidence>
<dbReference type="InterPro" id="IPR050271">
    <property type="entry name" value="UDP-glycosyltransferase"/>
</dbReference>
<evidence type="ECO:0000256" key="4">
    <source>
        <dbReference type="SAM" id="SignalP"/>
    </source>
</evidence>
<name>A0AAN8P4J7_POLSC</name>
<dbReference type="SUPFAM" id="SSF53756">
    <property type="entry name" value="UDP-Glycosyltransferase/glycogen phosphorylase"/>
    <property type="match status" value="1"/>
</dbReference>
<feature type="signal peptide" evidence="4">
    <location>
        <begin position="1"/>
        <end position="16"/>
    </location>
</feature>
<accession>A0AAN8P4J7</accession>
<dbReference type="Proteomes" id="UP001372834">
    <property type="component" value="Unassembled WGS sequence"/>
</dbReference>
<comment type="similarity">
    <text evidence="1">Belongs to the UDP-glycosyltransferase family.</text>
</comment>
<dbReference type="AlphaFoldDB" id="A0AAN8P4J7"/>
<dbReference type="PANTHER" id="PTHR48043:SF159">
    <property type="entry name" value="EG:EG0003.4 PROTEIN-RELATED"/>
    <property type="match status" value="1"/>
</dbReference>
<dbReference type="PANTHER" id="PTHR48043">
    <property type="entry name" value="EG:EG0003.4 PROTEIN-RELATED"/>
    <property type="match status" value="1"/>
</dbReference>
<protein>
    <submittedName>
        <fullName evidence="5">Uncharacterized protein</fullName>
    </submittedName>
</protein>
<dbReference type="EMBL" id="JAWJWE010000004">
    <property type="protein sequence ID" value="KAK6637114.1"/>
    <property type="molecule type" value="Genomic_DNA"/>
</dbReference>
<organism evidence="5 6">
    <name type="scientific">Polyplax serrata</name>
    <name type="common">Common mouse louse</name>
    <dbReference type="NCBI Taxonomy" id="468196"/>
    <lineage>
        <taxon>Eukaryota</taxon>
        <taxon>Metazoa</taxon>
        <taxon>Ecdysozoa</taxon>
        <taxon>Arthropoda</taxon>
        <taxon>Hexapoda</taxon>
        <taxon>Insecta</taxon>
        <taxon>Pterygota</taxon>
        <taxon>Neoptera</taxon>
        <taxon>Paraneoptera</taxon>
        <taxon>Psocodea</taxon>
        <taxon>Troctomorpha</taxon>
        <taxon>Phthiraptera</taxon>
        <taxon>Anoplura</taxon>
        <taxon>Polyplacidae</taxon>
        <taxon>Polyplax</taxon>
    </lineage>
</organism>
<keyword evidence="4" id="KW-0732">Signal</keyword>
<dbReference type="InterPro" id="IPR002213">
    <property type="entry name" value="UDP_glucos_trans"/>
</dbReference>
<dbReference type="GO" id="GO:0008194">
    <property type="term" value="F:UDP-glycosyltransferase activity"/>
    <property type="evidence" value="ECO:0007669"/>
    <property type="project" value="InterPro"/>
</dbReference>
<keyword evidence="2" id="KW-0328">Glycosyltransferase</keyword>
<dbReference type="Pfam" id="PF00201">
    <property type="entry name" value="UDPGT"/>
    <property type="match status" value="1"/>
</dbReference>
<sequence>MLKVTVLLMCLTVVHGADILAVFTIPSVSHQIVYRSLTMELNRRGHRLTVITPNPVRNSKLKNYREIDVSFQYELWNREMVANPKDLSIVNSFPEIFIFLFSMISPEMCRSYLSHPDVRSFLQEKRKFDLLITEFGVNPCVYGFSKLSDYKHVGIYSFQTTPVVHANIGNPTAASFITDPFFPYSDSVSFLQRIRLLLFQAFVWAAYSYTMWSQNVIAKDHFGSEIPHLVDIERNLSLLLVNSHFSLFYPRPNVPNLVEIGGPPFHLYISEPQPLPQVMLIINKTFHLQSG</sequence>
<reference evidence="5 6" key="1">
    <citation type="submission" date="2023-10" db="EMBL/GenBank/DDBJ databases">
        <title>Genomes of two closely related lineages of the louse Polyplax serrata with different host specificities.</title>
        <authorList>
            <person name="Martinu J."/>
            <person name="Tarabai H."/>
            <person name="Stefka J."/>
            <person name="Hypsa V."/>
        </authorList>
    </citation>
    <scope>NUCLEOTIDE SEQUENCE [LARGE SCALE GENOMIC DNA]</scope>
    <source>
        <strain evidence="5">HR10_N</strain>
    </source>
</reference>
<feature type="chain" id="PRO_5042851574" evidence="4">
    <location>
        <begin position="17"/>
        <end position="291"/>
    </location>
</feature>
<gene>
    <name evidence="5" type="ORF">RUM43_010788</name>
</gene>
<comment type="caution">
    <text evidence="5">The sequence shown here is derived from an EMBL/GenBank/DDBJ whole genome shotgun (WGS) entry which is preliminary data.</text>
</comment>
<keyword evidence="3" id="KW-0808">Transferase</keyword>